<protein>
    <submittedName>
        <fullName evidence="1">DUF5134 domain-containing protein</fullName>
    </submittedName>
</protein>
<dbReference type="EMBL" id="MASW01000002">
    <property type="protein sequence ID" value="PXY28085.1"/>
    <property type="molecule type" value="Genomic_DNA"/>
</dbReference>
<accession>A0A2V4B4S8</accession>
<sequence length="199" mass="20552">MGIPVGVAWSLTAAFLALAYPCLARLARLDYRRLGAGVRHIDLAGLLMALAMVAMVSPVGAPIPVAGWQAMFLLTAAWFLACALRDRMADGVCRRCDLHHGVAAVAMLYMLTAMPHAGGHGAWPTMVQAGGGSYALPALAVLAAGYFAVDGAHTAAKTVRNLRRRGGHPLPEGAGSRAVCRTVMGIGMAYLFAAGAIGG</sequence>
<name>A0A2V4B4S8_9PSEU</name>
<comment type="caution">
    <text evidence="1">The sequence shown here is derived from an EMBL/GenBank/DDBJ whole genome shotgun (WGS) entry which is preliminary data.</text>
</comment>
<reference evidence="1 2" key="1">
    <citation type="submission" date="2016-07" db="EMBL/GenBank/DDBJ databases">
        <title>Draft genome sequence of Prauserella muralis DSM 45305, isolated from a mould-covered wall in an indoor environment.</title>
        <authorList>
            <person name="Ruckert C."/>
            <person name="Albersmeier A."/>
            <person name="Jiang C.-L."/>
            <person name="Jiang Y."/>
            <person name="Kalinowski J."/>
            <person name="Schneider O."/>
            <person name="Winkler A."/>
            <person name="Zotchev S.B."/>
        </authorList>
    </citation>
    <scope>NUCLEOTIDE SEQUENCE [LARGE SCALE GENOMIC DNA]</scope>
    <source>
        <strain evidence="1 2">DSM 45305</strain>
    </source>
</reference>
<evidence type="ECO:0000313" key="1">
    <source>
        <dbReference type="EMBL" id="PXY28085.1"/>
    </source>
</evidence>
<proteinExistence type="predicted"/>
<dbReference type="OrthoDB" id="3635896at2"/>
<dbReference type="Pfam" id="PF17197">
    <property type="entry name" value="DUF5134"/>
    <property type="match status" value="1"/>
</dbReference>
<keyword evidence="2" id="KW-1185">Reference proteome</keyword>
<dbReference type="AlphaFoldDB" id="A0A2V4B4S8"/>
<dbReference type="InterPro" id="IPR033458">
    <property type="entry name" value="DUF5134"/>
</dbReference>
<dbReference type="RefSeq" id="WP_112282095.1">
    <property type="nucleotide sequence ID" value="NZ_MASW01000002.1"/>
</dbReference>
<gene>
    <name evidence="1" type="ORF">BAY60_17250</name>
</gene>
<evidence type="ECO:0000313" key="2">
    <source>
        <dbReference type="Proteomes" id="UP000249915"/>
    </source>
</evidence>
<organism evidence="1 2">
    <name type="scientific">Prauserella muralis</name>
    <dbReference type="NCBI Taxonomy" id="588067"/>
    <lineage>
        <taxon>Bacteria</taxon>
        <taxon>Bacillati</taxon>
        <taxon>Actinomycetota</taxon>
        <taxon>Actinomycetes</taxon>
        <taxon>Pseudonocardiales</taxon>
        <taxon>Pseudonocardiaceae</taxon>
        <taxon>Prauserella</taxon>
    </lineage>
</organism>
<dbReference type="Proteomes" id="UP000249915">
    <property type="component" value="Unassembled WGS sequence"/>
</dbReference>